<dbReference type="SUPFAM" id="SSF50494">
    <property type="entry name" value="Trypsin-like serine proteases"/>
    <property type="match status" value="1"/>
</dbReference>
<protein>
    <recommendedName>
        <fullName evidence="3">Trypsin</fullName>
    </recommendedName>
</protein>
<reference evidence="2" key="1">
    <citation type="submission" date="2016-10" db="EMBL/GenBank/DDBJ databases">
        <authorList>
            <person name="Varghese N."/>
            <person name="Submissions S."/>
        </authorList>
    </citation>
    <scope>NUCLEOTIDE SEQUENCE [LARGE SCALE GENOMIC DNA]</scope>
    <source>
        <strain evidence="2">DSM 3695</strain>
    </source>
</reference>
<accession>A0A1I0R3R2</accession>
<dbReference type="STRING" id="29529.SAMN04488122_2161"/>
<proteinExistence type="predicted"/>
<dbReference type="InterPro" id="IPR009003">
    <property type="entry name" value="Peptidase_S1_PA"/>
</dbReference>
<gene>
    <name evidence="1" type="ORF">SAMN04488122_2161</name>
</gene>
<dbReference type="AlphaFoldDB" id="A0A1I0R3R2"/>
<dbReference type="RefSeq" id="WP_089894330.1">
    <property type="nucleotide sequence ID" value="NZ_FOJG01000001.1"/>
</dbReference>
<dbReference type="Proteomes" id="UP000199310">
    <property type="component" value="Unassembled WGS sequence"/>
</dbReference>
<evidence type="ECO:0000313" key="1">
    <source>
        <dbReference type="EMBL" id="SEW34901.1"/>
    </source>
</evidence>
<dbReference type="OrthoDB" id="359414at2"/>
<evidence type="ECO:0008006" key="3">
    <source>
        <dbReference type="Google" id="ProtNLM"/>
    </source>
</evidence>
<evidence type="ECO:0000313" key="2">
    <source>
        <dbReference type="Proteomes" id="UP000199310"/>
    </source>
</evidence>
<dbReference type="EMBL" id="FOJG01000001">
    <property type="protein sequence ID" value="SEW34901.1"/>
    <property type="molecule type" value="Genomic_DNA"/>
</dbReference>
<name>A0A1I0R3R2_9BACT</name>
<keyword evidence="2" id="KW-1185">Reference proteome</keyword>
<sequence>MLYLIDLANELGAREIVTRTEEYQQVHHVLVAVDPQWIHLYKLYLMGEPFKGKQYTEEYLYYKNPWEYAKEYNSFPVPVYFDIHWRPPAEIYDYDSNLIIKILLRPGTEPVNMEGINSRMRIIQEHAPVARFQAINAKDPISPLQGGVSISPGAANAGTLGGILRDRYSSDYYGLTCGHVAPVNFTDVEHPSTLDHSTTTVIGSTYYVDVPSVAATTHCTMYDGTTFFHQMDLSLIKLNAKADLKIINIGRLDGIALARDLYTGMWAEFNGRTSGHRTLILGAIGITGKVDNGSGSECCFEHLVQLQDYAVANLNKVTPTQDGDSGAWVIVDTPQGRMWAGMVIGGDRKQVGWFIMAEKITDHLKNAGFELEVA</sequence>
<organism evidence="1 2">
    <name type="scientific">Chitinophaga arvensicola</name>
    <dbReference type="NCBI Taxonomy" id="29529"/>
    <lineage>
        <taxon>Bacteria</taxon>
        <taxon>Pseudomonadati</taxon>
        <taxon>Bacteroidota</taxon>
        <taxon>Chitinophagia</taxon>
        <taxon>Chitinophagales</taxon>
        <taxon>Chitinophagaceae</taxon>
        <taxon>Chitinophaga</taxon>
    </lineage>
</organism>